<evidence type="ECO:0000313" key="6">
    <source>
        <dbReference type="EMBL" id="KAF5728610.1"/>
    </source>
</evidence>
<dbReference type="InterPro" id="IPR044839">
    <property type="entry name" value="NDR1-like"/>
</dbReference>
<keyword evidence="2" id="KW-0812">Transmembrane</keyword>
<proteinExistence type="predicted"/>
<dbReference type="Pfam" id="PF03168">
    <property type="entry name" value="LEA_2"/>
    <property type="match status" value="1"/>
</dbReference>
<evidence type="ECO:0000313" key="7">
    <source>
        <dbReference type="Proteomes" id="UP000593562"/>
    </source>
</evidence>
<keyword evidence="7" id="KW-1185">Reference proteome</keyword>
<evidence type="ECO:0000259" key="5">
    <source>
        <dbReference type="Pfam" id="PF03168"/>
    </source>
</evidence>
<protein>
    <submittedName>
        <fullName evidence="6">Protein NDR1-like</fullName>
    </submittedName>
</protein>
<keyword evidence="4" id="KW-0472">Membrane</keyword>
<dbReference type="GO" id="GO:0009506">
    <property type="term" value="C:plasmodesma"/>
    <property type="evidence" value="ECO:0007669"/>
    <property type="project" value="TreeGrafter"/>
</dbReference>
<evidence type="ECO:0000256" key="2">
    <source>
        <dbReference type="ARBA" id="ARBA00022692"/>
    </source>
</evidence>
<dbReference type="PANTHER" id="PTHR31415:SF125">
    <property type="entry name" value="HARPIN INDUCING PROTEIN 1-LIKE 9"/>
    <property type="match status" value="1"/>
</dbReference>
<reference evidence="6 7" key="1">
    <citation type="journal article" date="2020" name="Nat. Commun.">
        <title>Genome of Tripterygium wilfordii and identification of cytochrome P450 involved in triptolide biosynthesis.</title>
        <authorList>
            <person name="Tu L."/>
            <person name="Su P."/>
            <person name="Zhang Z."/>
            <person name="Gao L."/>
            <person name="Wang J."/>
            <person name="Hu T."/>
            <person name="Zhou J."/>
            <person name="Zhang Y."/>
            <person name="Zhao Y."/>
            <person name="Liu Y."/>
            <person name="Song Y."/>
            <person name="Tong Y."/>
            <person name="Lu Y."/>
            <person name="Yang J."/>
            <person name="Xu C."/>
            <person name="Jia M."/>
            <person name="Peters R.J."/>
            <person name="Huang L."/>
            <person name="Gao W."/>
        </authorList>
    </citation>
    <scope>NUCLEOTIDE SEQUENCE [LARGE SCALE GENOMIC DNA]</scope>
    <source>
        <strain evidence="7">cv. XIE 37</strain>
        <tissue evidence="6">Leaf</tissue>
    </source>
</reference>
<dbReference type="EMBL" id="JAAARO010000021">
    <property type="protein sequence ID" value="KAF5728610.1"/>
    <property type="molecule type" value="Genomic_DNA"/>
</dbReference>
<dbReference type="Proteomes" id="UP000593562">
    <property type="component" value="Unassembled WGS sequence"/>
</dbReference>
<organism evidence="6 7">
    <name type="scientific">Tripterygium wilfordii</name>
    <name type="common">Thunder God vine</name>
    <dbReference type="NCBI Taxonomy" id="458696"/>
    <lineage>
        <taxon>Eukaryota</taxon>
        <taxon>Viridiplantae</taxon>
        <taxon>Streptophyta</taxon>
        <taxon>Embryophyta</taxon>
        <taxon>Tracheophyta</taxon>
        <taxon>Spermatophyta</taxon>
        <taxon>Magnoliopsida</taxon>
        <taxon>eudicotyledons</taxon>
        <taxon>Gunneridae</taxon>
        <taxon>Pentapetalae</taxon>
        <taxon>rosids</taxon>
        <taxon>fabids</taxon>
        <taxon>Celastrales</taxon>
        <taxon>Celastraceae</taxon>
        <taxon>Tripterygium</taxon>
    </lineage>
</organism>
<dbReference type="GO" id="GO:0005886">
    <property type="term" value="C:plasma membrane"/>
    <property type="evidence" value="ECO:0007669"/>
    <property type="project" value="TreeGrafter"/>
</dbReference>
<keyword evidence="3" id="KW-1133">Transmembrane helix</keyword>
<dbReference type="AlphaFoldDB" id="A0A7J7C384"/>
<dbReference type="PANTHER" id="PTHR31415">
    <property type="entry name" value="OS05G0367900 PROTEIN"/>
    <property type="match status" value="1"/>
</dbReference>
<dbReference type="GO" id="GO:0098542">
    <property type="term" value="P:defense response to other organism"/>
    <property type="evidence" value="ECO:0007669"/>
    <property type="project" value="InterPro"/>
</dbReference>
<name>A0A7J7C384_TRIWF</name>
<evidence type="ECO:0000256" key="4">
    <source>
        <dbReference type="ARBA" id="ARBA00023136"/>
    </source>
</evidence>
<sequence>MFKHFFTSIMSSKMALLRTSNSKSLVSLCCFVLQVVIVLCMSSVVIWLSLRPKIPVYKVTNAYAPALDRWNSTFHLNRVSKNNSISLQLEISNPNKRIGVYYNEINVTLCSGKSVIGTKTLPGFFQGYRNSTAAKVLVDADQKTWRGVKVKHMNLTVRLETAVQYKIFRYKTRHHLMDFEAYIPIGYDGRMLGKENVKMHPRV</sequence>
<gene>
    <name evidence="6" type="ORF">HS088_TW21G00758</name>
</gene>
<comment type="caution">
    <text evidence="6">The sequence shown here is derived from an EMBL/GenBank/DDBJ whole genome shotgun (WGS) entry which is preliminary data.</text>
</comment>
<evidence type="ECO:0000256" key="1">
    <source>
        <dbReference type="ARBA" id="ARBA00004167"/>
    </source>
</evidence>
<dbReference type="InterPro" id="IPR004864">
    <property type="entry name" value="LEA_2"/>
</dbReference>
<accession>A0A7J7C384</accession>
<feature type="domain" description="Late embryogenesis abundant protein LEA-2 subgroup" evidence="5">
    <location>
        <begin position="89"/>
        <end position="172"/>
    </location>
</feature>
<comment type="subcellular location">
    <subcellularLocation>
        <location evidence="1">Membrane</location>
        <topology evidence="1">Single-pass membrane protein</topology>
    </subcellularLocation>
</comment>
<dbReference type="InParanoid" id="A0A7J7C384"/>
<evidence type="ECO:0000256" key="3">
    <source>
        <dbReference type="ARBA" id="ARBA00022989"/>
    </source>
</evidence>